<keyword evidence="4" id="KW-1185">Reference proteome</keyword>
<sequence length="171" mass="18319">MTTVPHNIVNVAELELKWLKVGNRFEVGLHDIDAAIGTEQIGATLHVVPAGKTAWPYHRHHGNDELFFIVSGTGTYRVGEARLPIKAGDCIGAPAGGEAHQIINSSEAELRYIAFANHGRADVTEYPDSGRIAVDIAHGNDKEPMSIFSTAGKLTPFGYWDGEDTEGGNGG</sequence>
<comment type="caution">
    <text evidence="3">The sequence shown here is derived from an EMBL/GenBank/DDBJ whole genome shotgun (WGS) entry which is preliminary data.</text>
</comment>
<dbReference type="PANTHER" id="PTHR35848">
    <property type="entry name" value="OXALATE-BINDING PROTEIN"/>
    <property type="match status" value="1"/>
</dbReference>
<feature type="domain" description="Cupin type-2" evidence="2">
    <location>
        <begin position="47"/>
        <end position="114"/>
    </location>
</feature>
<dbReference type="Pfam" id="PF07883">
    <property type="entry name" value="Cupin_2"/>
    <property type="match status" value="1"/>
</dbReference>
<name>A0A1E5XV43_9HYPH</name>
<dbReference type="InterPro" id="IPR013096">
    <property type="entry name" value="Cupin_2"/>
</dbReference>
<dbReference type="Proteomes" id="UP000095463">
    <property type="component" value="Unassembled WGS sequence"/>
</dbReference>
<evidence type="ECO:0000313" key="3">
    <source>
        <dbReference type="EMBL" id="OEO32463.1"/>
    </source>
</evidence>
<accession>A0A1E5XV43</accession>
<dbReference type="SUPFAM" id="SSF51182">
    <property type="entry name" value="RmlC-like cupins"/>
    <property type="match status" value="1"/>
</dbReference>
<dbReference type="OrthoDB" id="116921at2"/>
<dbReference type="InterPro" id="IPR014710">
    <property type="entry name" value="RmlC-like_jellyroll"/>
</dbReference>
<dbReference type="Gene3D" id="2.60.120.10">
    <property type="entry name" value="Jelly Rolls"/>
    <property type="match status" value="1"/>
</dbReference>
<dbReference type="InterPro" id="IPR051610">
    <property type="entry name" value="GPI/OXD"/>
</dbReference>
<dbReference type="PANTHER" id="PTHR35848:SF6">
    <property type="entry name" value="CUPIN TYPE-2 DOMAIN-CONTAINING PROTEIN"/>
    <property type="match status" value="1"/>
</dbReference>
<evidence type="ECO:0000313" key="4">
    <source>
        <dbReference type="Proteomes" id="UP000095463"/>
    </source>
</evidence>
<dbReference type="RefSeq" id="WP_069908418.1">
    <property type="nucleotide sequence ID" value="NZ_LAJE02000072.1"/>
</dbReference>
<keyword evidence="1" id="KW-0479">Metal-binding</keyword>
<dbReference type="GO" id="GO:0046872">
    <property type="term" value="F:metal ion binding"/>
    <property type="evidence" value="ECO:0007669"/>
    <property type="project" value="UniProtKB-KW"/>
</dbReference>
<evidence type="ECO:0000259" key="2">
    <source>
        <dbReference type="Pfam" id="PF07883"/>
    </source>
</evidence>
<dbReference type="InterPro" id="IPR011051">
    <property type="entry name" value="RmlC_Cupin_sf"/>
</dbReference>
<proteinExistence type="predicted"/>
<gene>
    <name evidence="3" type="ORF">VW23_011640</name>
</gene>
<evidence type="ECO:0000256" key="1">
    <source>
        <dbReference type="ARBA" id="ARBA00022723"/>
    </source>
</evidence>
<organism evidence="3 4">
    <name type="scientific">Devosia insulae DS-56</name>
    <dbReference type="NCBI Taxonomy" id="1116389"/>
    <lineage>
        <taxon>Bacteria</taxon>
        <taxon>Pseudomonadati</taxon>
        <taxon>Pseudomonadota</taxon>
        <taxon>Alphaproteobacteria</taxon>
        <taxon>Hyphomicrobiales</taxon>
        <taxon>Devosiaceae</taxon>
        <taxon>Devosia</taxon>
    </lineage>
</organism>
<protein>
    <recommendedName>
        <fullName evidence="2">Cupin type-2 domain-containing protein</fullName>
    </recommendedName>
</protein>
<dbReference type="AlphaFoldDB" id="A0A1E5XV43"/>
<reference evidence="3 4" key="1">
    <citation type="journal article" date="2015" name="Genome Announc.">
        <title>Genome Assemblies of Three Soil-Associated Devosia species: D. insulae, D. limi, and D. soli.</title>
        <authorList>
            <person name="Hassan Y.I."/>
            <person name="Lepp D."/>
            <person name="Zhou T."/>
        </authorList>
    </citation>
    <scope>NUCLEOTIDE SEQUENCE [LARGE SCALE GENOMIC DNA]</scope>
    <source>
        <strain evidence="3 4">DS-56</strain>
    </source>
</reference>
<dbReference type="EMBL" id="LAJE02000072">
    <property type="protein sequence ID" value="OEO32463.1"/>
    <property type="molecule type" value="Genomic_DNA"/>
</dbReference>
<dbReference type="CDD" id="cd02224">
    <property type="entry name" value="cupin_SPO2919-like"/>
    <property type="match status" value="1"/>
</dbReference>